<feature type="region of interest" description="Disordered" evidence="1">
    <location>
        <begin position="20"/>
        <end position="47"/>
    </location>
</feature>
<sequence length="47" mass="5414">MRCFVRRYGRCYGRCYGRARAGHRPRTRGCVSHTPRSGAARPALPRH</sequence>
<accession>A0A0E1WGF9</accession>
<name>A0A0E1WGF9_BURPE</name>
<dbReference type="Proteomes" id="UP000001812">
    <property type="component" value="Chromosome I"/>
</dbReference>
<protein>
    <submittedName>
        <fullName evidence="2">Uncharacterized protein</fullName>
    </submittedName>
</protein>
<reference evidence="2" key="1">
    <citation type="submission" date="2009-05" db="EMBL/GenBank/DDBJ databases">
        <authorList>
            <person name="Harkins D.M."/>
            <person name="DeShazer D."/>
            <person name="Woods D.E."/>
            <person name="Brinkac L.M."/>
            <person name="Brown K.A."/>
            <person name="Hung G.C."/>
            <person name="Tuanyok A."/>
            <person name="Zhang B."/>
            <person name="Nierman W.C."/>
        </authorList>
    </citation>
    <scope>NUCLEOTIDE SEQUENCE [LARGE SCALE GENOMIC DNA]</scope>
    <source>
        <strain evidence="2">1710a</strain>
    </source>
</reference>
<dbReference type="EMBL" id="CM000832">
    <property type="protein sequence ID" value="EET08702.1"/>
    <property type="molecule type" value="Genomic_DNA"/>
</dbReference>
<organism evidence="2">
    <name type="scientific">Burkholderia pseudomallei 1710a</name>
    <dbReference type="NCBI Taxonomy" id="320371"/>
    <lineage>
        <taxon>Bacteria</taxon>
        <taxon>Pseudomonadati</taxon>
        <taxon>Pseudomonadota</taxon>
        <taxon>Betaproteobacteria</taxon>
        <taxon>Burkholderiales</taxon>
        <taxon>Burkholderiaceae</taxon>
        <taxon>Burkholderia</taxon>
        <taxon>pseudomallei group</taxon>
    </lineage>
</organism>
<proteinExistence type="predicted"/>
<gene>
    <name evidence="2" type="ORF">BURPS1710A_0723</name>
</gene>
<evidence type="ECO:0000313" key="2">
    <source>
        <dbReference type="EMBL" id="EET08702.1"/>
    </source>
</evidence>
<dbReference type="AlphaFoldDB" id="A0A0E1WGF9"/>
<evidence type="ECO:0000256" key="1">
    <source>
        <dbReference type="SAM" id="MobiDB-lite"/>
    </source>
</evidence>
<dbReference type="HOGENOM" id="CLU_3165653_0_0_4"/>